<organism evidence="1 2">
    <name type="scientific">Canavalia gladiata</name>
    <name type="common">Sword bean</name>
    <name type="synonym">Dolichos gladiatus</name>
    <dbReference type="NCBI Taxonomy" id="3824"/>
    <lineage>
        <taxon>Eukaryota</taxon>
        <taxon>Viridiplantae</taxon>
        <taxon>Streptophyta</taxon>
        <taxon>Embryophyta</taxon>
        <taxon>Tracheophyta</taxon>
        <taxon>Spermatophyta</taxon>
        <taxon>Magnoliopsida</taxon>
        <taxon>eudicotyledons</taxon>
        <taxon>Gunneridae</taxon>
        <taxon>Pentapetalae</taxon>
        <taxon>rosids</taxon>
        <taxon>fabids</taxon>
        <taxon>Fabales</taxon>
        <taxon>Fabaceae</taxon>
        <taxon>Papilionoideae</taxon>
        <taxon>50 kb inversion clade</taxon>
        <taxon>NPAAA clade</taxon>
        <taxon>indigoferoid/millettioid clade</taxon>
        <taxon>Phaseoleae</taxon>
        <taxon>Canavalia</taxon>
    </lineage>
</organism>
<reference evidence="1 2" key="1">
    <citation type="submission" date="2024-01" db="EMBL/GenBank/DDBJ databases">
        <title>The genomes of 5 underutilized Papilionoideae crops provide insights into root nodulation and disease resistanc.</title>
        <authorList>
            <person name="Jiang F."/>
        </authorList>
    </citation>
    <scope>NUCLEOTIDE SEQUENCE [LARGE SCALE GENOMIC DNA]</scope>
    <source>
        <strain evidence="1">LVBAO_FW01</strain>
        <tissue evidence="1">Leaves</tissue>
    </source>
</reference>
<gene>
    <name evidence="1" type="ORF">VNO77_04821</name>
</gene>
<evidence type="ECO:0000313" key="1">
    <source>
        <dbReference type="EMBL" id="KAK7362701.1"/>
    </source>
</evidence>
<sequence>MYFQNFARQEEECGLFCLTLCALFLCFSSNGPTLTILVLSFPSFKCRSSSKFRSLMASRHSLNPRTASLFNF</sequence>
<protein>
    <submittedName>
        <fullName evidence="1">Uncharacterized protein</fullName>
    </submittedName>
</protein>
<comment type="caution">
    <text evidence="1">The sequence shown here is derived from an EMBL/GenBank/DDBJ whole genome shotgun (WGS) entry which is preliminary data.</text>
</comment>
<proteinExistence type="predicted"/>
<dbReference type="EMBL" id="JAYMYQ010000001">
    <property type="protein sequence ID" value="KAK7362701.1"/>
    <property type="molecule type" value="Genomic_DNA"/>
</dbReference>
<name>A0AAN9MXY3_CANGL</name>
<dbReference type="AlphaFoldDB" id="A0AAN9MXY3"/>
<evidence type="ECO:0000313" key="2">
    <source>
        <dbReference type="Proteomes" id="UP001367508"/>
    </source>
</evidence>
<accession>A0AAN9MXY3</accession>
<keyword evidence="2" id="KW-1185">Reference proteome</keyword>
<dbReference type="Proteomes" id="UP001367508">
    <property type="component" value="Unassembled WGS sequence"/>
</dbReference>